<name>F9XFY4_ZYMTI</name>
<dbReference type="KEGG" id="ztr:MYCGRDRAFT_94519"/>
<dbReference type="RefSeq" id="XP_003850726.1">
    <property type="nucleotide sequence ID" value="XM_003850678.1"/>
</dbReference>
<dbReference type="InParanoid" id="F9XFY4"/>
<keyword evidence="3" id="KW-1185">Reference proteome</keyword>
<accession>F9XFY4</accession>
<feature type="region of interest" description="Disordered" evidence="1">
    <location>
        <begin position="57"/>
        <end position="102"/>
    </location>
</feature>
<dbReference type="AlphaFoldDB" id="F9XFY4"/>
<evidence type="ECO:0000256" key="1">
    <source>
        <dbReference type="SAM" id="MobiDB-lite"/>
    </source>
</evidence>
<dbReference type="Proteomes" id="UP000008062">
    <property type="component" value="Chromosome 7"/>
</dbReference>
<reference evidence="2 3" key="1">
    <citation type="journal article" date="2011" name="PLoS Genet.">
        <title>Finished genome of the fungal wheat pathogen Mycosphaerella graminicola reveals dispensome structure, chromosome plasticity, and stealth pathogenesis.</title>
        <authorList>
            <person name="Goodwin S.B."/>
            <person name="Ben M'barek S."/>
            <person name="Dhillon B."/>
            <person name="Wittenberg A.H.J."/>
            <person name="Crane C.F."/>
            <person name="Hane J.K."/>
            <person name="Foster A.J."/>
            <person name="Van der Lee T.A.J."/>
            <person name="Grimwood J."/>
            <person name="Aerts A."/>
            <person name="Antoniw J."/>
            <person name="Bailey A."/>
            <person name="Bluhm B."/>
            <person name="Bowler J."/>
            <person name="Bristow J."/>
            <person name="van der Burgt A."/>
            <person name="Canto-Canche B."/>
            <person name="Churchill A.C.L."/>
            <person name="Conde-Ferraez L."/>
            <person name="Cools H.J."/>
            <person name="Coutinho P.M."/>
            <person name="Csukai M."/>
            <person name="Dehal P."/>
            <person name="De Wit P."/>
            <person name="Donzelli B."/>
            <person name="van de Geest H.C."/>
            <person name="van Ham R.C.H.J."/>
            <person name="Hammond-Kosack K.E."/>
            <person name="Henrissat B."/>
            <person name="Kilian A."/>
            <person name="Kobayashi A.K."/>
            <person name="Koopmann E."/>
            <person name="Kourmpetis Y."/>
            <person name="Kuzniar A."/>
            <person name="Lindquist E."/>
            <person name="Lombard V."/>
            <person name="Maliepaard C."/>
            <person name="Martins N."/>
            <person name="Mehrabi R."/>
            <person name="Nap J.P.H."/>
            <person name="Ponomarenko A."/>
            <person name="Rudd J.J."/>
            <person name="Salamov A."/>
            <person name="Schmutz J."/>
            <person name="Schouten H.J."/>
            <person name="Shapiro H."/>
            <person name="Stergiopoulos I."/>
            <person name="Torriani S.F.F."/>
            <person name="Tu H."/>
            <person name="de Vries R.P."/>
            <person name="Waalwijk C."/>
            <person name="Ware S.B."/>
            <person name="Wiebenga A."/>
            <person name="Zwiers L.-H."/>
            <person name="Oliver R.P."/>
            <person name="Grigoriev I.V."/>
            <person name="Kema G.H.J."/>
        </authorList>
    </citation>
    <scope>NUCLEOTIDE SEQUENCE [LARGE SCALE GENOMIC DNA]</scope>
    <source>
        <strain evidence="3">CBS 115943 / IPO323</strain>
    </source>
</reference>
<evidence type="ECO:0000313" key="2">
    <source>
        <dbReference type="EMBL" id="EGP85702.1"/>
    </source>
</evidence>
<gene>
    <name evidence="2" type="ORF">MYCGRDRAFT_94519</name>
</gene>
<dbReference type="GeneID" id="13397464"/>
<dbReference type="HOGENOM" id="CLU_2051512_0_0_1"/>
<sequence>MTADATATAARRTTVEAATALRLVGLRIKTAKELVEQCDQVDIDFDDLKANHPRGAKAASAAALDVDKSNKERGLKRGGGSRSSTSATTAASSATNPRRHVLADKYLNLPRLTDADRKRF</sequence>
<protein>
    <submittedName>
        <fullName evidence="2">Uncharacterized protein</fullName>
    </submittedName>
</protein>
<feature type="compositionally biased region" description="Low complexity" evidence="1">
    <location>
        <begin position="83"/>
        <end position="95"/>
    </location>
</feature>
<proteinExistence type="predicted"/>
<dbReference type="EMBL" id="CM001202">
    <property type="protein sequence ID" value="EGP85702.1"/>
    <property type="molecule type" value="Genomic_DNA"/>
</dbReference>
<evidence type="ECO:0000313" key="3">
    <source>
        <dbReference type="Proteomes" id="UP000008062"/>
    </source>
</evidence>
<organism evidence="2 3">
    <name type="scientific">Zymoseptoria tritici (strain CBS 115943 / IPO323)</name>
    <name type="common">Speckled leaf blotch fungus</name>
    <name type="synonym">Septoria tritici</name>
    <dbReference type="NCBI Taxonomy" id="336722"/>
    <lineage>
        <taxon>Eukaryota</taxon>
        <taxon>Fungi</taxon>
        <taxon>Dikarya</taxon>
        <taxon>Ascomycota</taxon>
        <taxon>Pezizomycotina</taxon>
        <taxon>Dothideomycetes</taxon>
        <taxon>Dothideomycetidae</taxon>
        <taxon>Mycosphaerellales</taxon>
        <taxon>Mycosphaerellaceae</taxon>
        <taxon>Zymoseptoria</taxon>
    </lineage>
</organism>
<feature type="compositionally biased region" description="Basic and acidic residues" evidence="1">
    <location>
        <begin position="65"/>
        <end position="75"/>
    </location>
</feature>